<evidence type="ECO:0000259" key="1">
    <source>
        <dbReference type="Pfam" id="PF09687"/>
    </source>
</evidence>
<dbReference type="AlphaFoldDB" id="A0A2P9D6A8"/>
<dbReference type="InterPro" id="IPR044885">
    <property type="entry name" value="PRESA_N_sf"/>
</dbReference>
<dbReference type="Pfam" id="PF09687">
    <property type="entry name" value="PRESAN"/>
    <property type="match status" value="1"/>
</dbReference>
<evidence type="ECO:0000313" key="2">
    <source>
        <dbReference type="EMBL" id="SOV76606.1"/>
    </source>
</evidence>
<accession>A0A2P9D6A8</accession>
<evidence type="ECO:0000313" key="3">
    <source>
        <dbReference type="Proteomes" id="UP000240500"/>
    </source>
</evidence>
<name>A0A2P9D6A8_PLARE</name>
<reference evidence="2 3" key="1">
    <citation type="submission" date="2016-09" db="EMBL/GenBank/DDBJ databases">
        <authorList>
            <consortium name="Pathogen Informatics"/>
        </authorList>
    </citation>
    <scope>NUCLEOTIDE SEQUENCE [LARGE SCALE GENOMIC DNA]</scope>
</reference>
<dbReference type="Gene3D" id="6.10.280.180">
    <property type="entry name" value="Plasmodium RESA, N-terminal helical domain"/>
    <property type="match status" value="1"/>
</dbReference>
<organism evidence="2 3">
    <name type="scientific">Plasmodium reichenowi</name>
    <dbReference type="NCBI Taxonomy" id="5854"/>
    <lineage>
        <taxon>Eukaryota</taxon>
        <taxon>Sar</taxon>
        <taxon>Alveolata</taxon>
        <taxon>Apicomplexa</taxon>
        <taxon>Aconoidasida</taxon>
        <taxon>Haemosporida</taxon>
        <taxon>Plasmodiidae</taxon>
        <taxon>Plasmodium</taxon>
        <taxon>Plasmodium (Laverania)</taxon>
    </lineage>
</organism>
<dbReference type="Proteomes" id="UP000240500">
    <property type="component" value="Chromosome 4"/>
</dbReference>
<dbReference type="EMBL" id="LT969567">
    <property type="protein sequence ID" value="SOV76606.1"/>
    <property type="molecule type" value="Genomic_DNA"/>
</dbReference>
<dbReference type="InterPro" id="IPR019111">
    <property type="entry name" value="PRESA_N"/>
</dbReference>
<feature type="domain" description="Plasmodium RESA N-terminal" evidence="1">
    <location>
        <begin position="18"/>
        <end position="88"/>
    </location>
</feature>
<sequence>MKTYYYWEMNLKKPINYLDLWKRVVKNEESKLYLLKRNLYQQHLKLRNRSRLPHDKLNNILNECNVVVKKYNNNYDKTINDIFKEWSTVTPHNIFLNLKYL</sequence>
<dbReference type="VEuPathDB" id="PlasmoDB:PRG01_0429400"/>
<proteinExistence type="predicted"/>
<gene>
    <name evidence="2" type="ORF">PRG01_0429400</name>
</gene>
<protein>
    <recommendedName>
        <fullName evidence="1">Plasmodium RESA N-terminal domain-containing protein</fullName>
    </recommendedName>
</protein>
<dbReference type="VEuPathDB" id="PlasmoDB:PRCDC_0060800"/>